<protein>
    <recommendedName>
        <fullName evidence="9">Selenoprotein O</fullName>
    </recommendedName>
</protein>
<evidence type="ECO:0000256" key="4">
    <source>
        <dbReference type="ARBA" id="ARBA00022695"/>
    </source>
</evidence>
<evidence type="ECO:0000256" key="7">
    <source>
        <dbReference type="ARBA" id="ARBA00022840"/>
    </source>
</evidence>
<keyword evidence="8" id="KW-0460">Magnesium</keyword>
<comment type="similarity">
    <text evidence="2">Belongs to the SELO family.</text>
</comment>
<sequence>MSRETQVLRDIFYNGNAKMEPTAVVTRIAKSFLRFGSFEIFKEEDQYTGLAGPSAHLEYKEEMMKQMLDFTIRQYFPEIDGERKYEQFFEEVVQRTAKLVAKWQTIGFCHGVLNTDNMSIMGDTLDYGPFGFMEHFDPKHICNTSDDRGRYRYEAQPEICKWNCGVLADQLGLVINRADLEPGMEAFNAVYEDEYLRLMSEKLGLTAIDGQKKEDKMLVDTLFDVLTHTGADFTCTFRYLSKLNAFDIDSREHVLNQLVSVSETLAQQKRKLDKESGGVSDAQYDMIMMLLKENPARARQYGITPSLVAQVKANREAKEALDATTDDERMESVRTAWVDWIDVYISRIREEVHADTNKNRNLRGETAVDEERVIKIPIVDDVIEYLNQLTLKYWLAHDRKPKEVWGLLRLNGLKGRAHLKPRHRYYREYLAKWNAKQAAKKAANNAAIPVTA</sequence>
<evidence type="ECO:0000256" key="2">
    <source>
        <dbReference type="ARBA" id="ARBA00009747"/>
    </source>
</evidence>
<name>A0A2P4XSD5_9STRA</name>
<dbReference type="Proteomes" id="UP000237271">
    <property type="component" value="Unassembled WGS sequence"/>
</dbReference>
<dbReference type="Pfam" id="PF02696">
    <property type="entry name" value="SelO"/>
    <property type="match status" value="1"/>
</dbReference>
<dbReference type="GO" id="GO:0046872">
    <property type="term" value="F:metal ion binding"/>
    <property type="evidence" value="ECO:0007669"/>
    <property type="project" value="UniProtKB-KW"/>
</dbReference>
<evidence type="ECO:0000313" key="11">
    <source>
        <dbReference type="Proteomes" id="UP000237271"/>
    </source>
</evidence>
<keyword evidence="11" id="KW-1185">Reference proteome</keyword>
<evidence type="ECO:0000256" key="3">
    <source>
        <dbReference type="ARBA" id="ARBA00022679"/>
    </source>
</evidence>
<comment type="caution">
    <text evidence="10">The sequence shown here is derived from an EMBL/GenBank/DDBJ whole genome shotgun (WGS) entry which is preliminary data.</text>
</comment>
<evidence type="ECO:0000256" key="5">
    <source>
        <dbReference type="ARBA" id="ARBA00022723"/>
    </source>
</evidence>
<keyword evidence="7" id="KW-0067">ATP-binding</keyword>
<reference evidence="10 11" key="1">
    <citation type="journal article" date="2017" name="Genome Biol. Evol.">
        <title>Phytophthora megakarya and P. palmivora, closely related causal agents of cacao black pod rot, underwent increases in genome sizes and gene numbers by different mechanisms.</title>
        <authorList>
            <person name="Ali S.S."/>
            <person name="Shao J."/>
            <person name="Lary D.J."/>
            <person name="Kronmiller B."/>
            <person name="Shen D."/>
            <person name="Strem M.D."/>
            <person name="Amoako-Attah I."/>
            <person name="Akrofi A.Y."/>
            <person name="Begoude B.A."/>
            <person name="Ten Hoopen G.M."/>
            <person name="Coulibaly K."/>
            <person name="Kebe B.I."/>
            <person name="Melnick R.L."/>
            <person name="Guiltinan M.J."/>
            <person name="Tyler B.M."/>
            <person name="Meinhardt L.W."/>
            <person name="Bailey B.A."/>
        </authorList>
    </citation>
    <scope>NUCLEOTIDE SEQUENCE [LARGE SCALE GENOMIC DNA]</scope>
    <source>
        <strain evidence="11">sbr112.9</strain>
    </source>
</reference>
<keyword evidence="4" id="KW-0548">Nucleotidyltransferase</keyword>
<evidence type="ECO:0000256" key="1">
    <source>
        <dbReference type="ARBA" id="ARBA00001946"/>
    </source>
</evidence>
<organism evidence="10 11">
    <name type="scientific">Phytophthora palmivora</name>
    <dbReference type="NCBI Taxonomy" id="4796"/>
    <lineage>
        <taxon>Eukaryota</taxon>
        <taxon>Sar</taxon>
        <taxon>Stramenopiles</taxon>
        <taxon>Oomycota</taxon>
        <taxon>Peronosporomycetes</taxon>
        <taxon>Peronosporales</taxon>
        <taxon>Peronosporaceae</taxon>
        <taxon>Phytophthora</taxon>
    </lineage>
</organism>
<dbReference type="InterPro" id="IPR003846">
    <property type="entry name" value="SelO"/>
</dbReference>
<evidence type="ECO:0000256" key="8">
    <source>
        <dbReference type="ARBA" id="ARBA00022842"/>
    </source>
</evidence>
<evidence type="ECO:0000256" key="6">
    <source>
        <dbReference type="ARBA" id="ARBA00022741"/>
    </source>
</evidence>
<dbReference type="GO" id="GO:0016779">
    <property type="term" value="F:nucleotidyltransferase activity"/>
    <property type="evidence" value="ECO:0007669"/>
    <property type="project" value="UniProtKB-KW"/>
</dbReference>
<proteinExistence type="inferred from homology"/>
<comment type="cofactor">
    <cofactor evidence="1">
        <name>Mg(2+)</name>
        <dbReference type="ChEBI" id="CHEBI:18420"/>
    </cofactor>
</comment>
<dbReference type="GO" id="GO:0005524">
    <property type="term" value="F:ATP binding"/>
    <property type="evidence" value="ECO:0007669"/>
    <property type="project" value="UniProtKB-KW"/>
</dbReference>
<evidence type="ECO:0000256" key="9">
    <source>
        <dbReference type="ARBA" id="ARBA00031547"/>
    </source>
</evidence>
<gene>
    <name evidence="10" type="ORF">PHPALM_15367</name>
</gene>
<keyword evidence="6" id="KW-0547">Nucleotide-binding</keyword>
<accession>A0A2P4XSD5</accession>
<dbReference type="PANTHER" id="PTHR12153:SF15">
    <property type="entry name" value="PROTEIN ADENYLYLTRANSFERASE SELO, MITOCHONDRIAL"/>
    <property type="match status" value="1"/>
</dbReference>
<keyword evidence="3" id="KW-0808">Transferase</keyword>
<dbReference type="EMBL" id="NCKW01008193">
    <property type="protein sequence ID" value="POM68470.1"/>
    <property type="molecule type" value="Genomic_DNA"/>
</dbReference>
<dbReference type="OrthoDB" id="10254721at2759"/>
<keyword evidence="5" id="KW-0479">Metal-binding</keyword>
<evidence type="ECO:0000313" key="10">
    <source>
        <dbReference type="EMBL" id="POM68470.1"/>
    </source>
</evidence>
<dbReference type="PANTHER" id="PTHR12153">
    <property type="entry name" value="SELENOPROTEIN O"/>
    <property type="match status" value="1"/>
</dbReference>
<dbReference type="AlphaFoldDB" id="A0A2P4XSD5"/>